<name>A0A1S2DVY9_AGRVI</name>
<dbReference type="EMBL" id="WPHR01000007">
    <property type="protein sequence ID" value="MUZ73249.1"/>
    <property type="molecule type" value="Genomic_DNA"/>
</dbReference>
<feature type="chain" id="PRO_5043680200" evidence="4">
    <location>
        <begin position="23"/>
        <end position="197"/>
    </location>
</feature>
<evidence type="ECO:0000256" key="4">
    <source>
        <dbReference type="SAM" id="SignalP"/>
    </source>
</evidence>
<dbReference type="Pfam" id="PF01464">
    <property type="entry name" value="SLT"/>
    <property type="match status" value="1"/>
</dbReference>
<comment type="similarity">
    <text evidence="1">Belongs to the transglycosylase Slt family.</text>
</comment>
<reference evidence="6 7" key="1">
    <citation type="submission" date="2019-12" db="EMBL/GenBank/DDBJ databases">
        <title>Whole-genome sequencing of Allorhizobium vitis.</title>
        <authorList>
            <person name="Gan H.M."/>
            <person name="Szegedi E."/>
            <person name="Burr T."/>
            <person name="Savka M.A."/>
        </authorList>
    </citation>
    <scope>NUCLEOTIDE SEQUENCE [LARGE SCALE GENOMIC DNA]</scope>
    <source>
        <strain evidence="6 7">CG516</strain>
    </source>
</reference>
<proteinExistence type="inferred from homology"/>
<sequence length="197" mass="20573">MKTSLFAAAACIAVSMSAVSHAEAADAGKGLTLMDMLRANKQQADRAKPLEKTKLSNKTEADNEKADTGAATGKAPYHALISSYAKQYGVPVELASAVVKIESGFNPKARGTHGEVGLMQIKPATARAMGYTGTVAGLYDPSTNLKYGMKYLAMAHQLGGGDTCGAILRYNAGHGATRMNPVSKQYCGQVEAALENS</sequence>
<dbReference type="PANTHER" id="PTHR37423">
    <property type="entry name" value="SOLUBLE LYTIC MUREIN TRANSGLYCOSYLASE-RELATED"/>
    <property type="match status" value="1"/>
</dbReference>
<comment type="similarity">
    <text evidence="2">Belongs to the virb1 family.</text>
</comment>
<keyword evidence="4" id="KW-0732">Signal</keyword>
<dbReference type="InterPro" id="IPR008258">
    <property type="entry name" value="Transglycosylase_SLT_dom_1"/>
</dbReference>
<feature type="compositionally biased region" description="Basic and acidic residues" evidence="3">
    <location>
        <begin position="43"/>
        <end position="67"/>
    </location>
</feature>
<feature type="domain" description="Transglycosylase SLT" evidence="5">
    <location>
        <begin position="80"/>
        <end position="178"/>
    </location>
</feature>
<dbReference type="PANTHER" id="PTHR37423:SF2">
    <property type="entry name" value="MEMBRANE-BOUND LYTIC MUREIN TRANSGLYCOSYLASE C"/>
    <property type="match status" value="1"/>
</dbReference>
<evidence type="ECO:0000256" key="3">
    <source>
        <dbReference type="SAM" id="MobiDB-lite"/>
    </source>
</evidence>
<dbReference type="Proteomes" id="UP000477951">
    <property type="component" value="Unassembled WGS sequence"/>
</dbReference>
<dbReference type="AlphaFoldDB" id="A0A1S2DVY9"/>
<dbReference type="RefSeq" id="WP_070148771.1">
    <property type="nucleotide sequence ID" value="NZ_AP023268.1"/>
</dbReference>
<evidence type="ECO:0000313" key="7">
    <source>
        <dbReference type="Proteomes" id="UP000477951"/>
    </source>
</evidence>
<dbReference type="Gene3D" id="1.10.530.10">
    <property type="match status" value="1"/>
</dbReference>
<protein>
    <submittedName>
        <fullName evidence="6">Transglycosylase SLT domain-containing protein</fullName>
    </submittedName>
</protein>
<accession>A0A1S2DVY9</accession>
<evidence type="ECO:0000259" key="5">
    <source>
        <dbReference type="Pfam" id="PF01464"/>
    </source>
</evidence>
<comment type="caution">
    <text evidence="6">The sequence shown here is derived from an EMBL/GenBank/DDBJ whole genome shotgun (WGS) entry which is preliminary data.</text>
</comment>
<evidence type="ECO:0000256" key="1">
    <source>
        <dbReference type="ARBA" id="ARBA00007734"/>
    </source>
</evidence>
<evidence type="ECO:0000313" key="6">
    <source>
        <dbReference type="EMBL" id="MUZ73249.1"/>
    </source>
</evidence>
<organism evidence="6 7">
    <name type="scientific">Agrobacterium vitis</name>
    <name type="common">Rhizobium vitis</name>
    <dbReference type="NCBI Taxonomy" id="373"/>
    <lineage>
        <taxon>Bacteria</taxon>
        <taxon>Pseudomonadati</taxon>
        <taxon>Pseudomonadota</taxon>
        <taxon>Alphaproteobacteria</taxon>
        <taxon>Hyphomicrobiales</taxon>
        <taxon>Rhizobiaceae</taxon>
        <taxon>Rhizobium/Agrobacterium group</taxon>
        <taxon>Agrobacterium</taxon>
    </lineage>
</organism>
<dbReference type="InterPro" id="IPR023346">
    <property type="entry name" value="Lysozyme-like_dom_sf"/>
</dbReference>
<feature type="signal peptide" evidence="4">
    <location>
        <begin position="1"/>
        <end position="22"/>
    </location>
</feature>
<feature type="region of interest" description="Disordered" evidence="3">
    <location>
        <begin position="42"/>
        <end position="70"/>
    </location>
</feature>
<gene>
    <name evidence="6" type="ORF">GOZ90_11205</name>
</gene>
<evidence type="ECO:0000256" key="2">
    <source>
        <dbReference type="ARBA" id="ARBA00009387"/>
    </source>
</evidence>
<dbReference type="SUPFAM" id="SSF53955">
    <property type="entry name" value="Lysozyme-like"/>
    <property type="match status" value="1"/>
</dbReference>